<organism evidence="1 2">
    <name type="scientific">Bugula neritina</name>
    <name type="common">Brown bryozoan</name>
    <name type="synonym">Sertularia neritina</name>
    <dbReference type="NCBI Taxonomy" id="10212"/>
    <lineage>
        <taxon>Eukaryota</taxon>
        <taxon>Metazoa</taxon>
        <taxon>Spiralia</taxon>
        <taxon>Lophotrochozoa</taxon>
        <taxon>Bryozoa</taxon>
        <taxon>Gymnolaemata</taxon>
        <taxon>Cheilostomatida</taxon>
        <taxon>Flustrina</taxon>
        <taxon>Buguloidea</taxon>
        <taxon>Bugulidae</taxon>
        <taxon>Bugula</taxon>
    </lineage>
</organism>
<sequence length="183" mass="21135">MVSLEDGRHFTTWTIEFKSRRFVKRMAALDYIEVDEQLSLDFVIKSLRVAEKSTRPKAITLPDPKPEEVNGVKNVDNRKSRISSEVAYDKHSKNQCEQCGKSHYKSQSCTAYGTKCAKCNKFNHWARVCRNLNRVNEVQPVKGDTDFYLEETHHINSIDSQSWYTNLRVSINTNTKDKGSNLN</sequence>
<reference evidence="1" key="1">
    <citation type="submission" date="2020-06" db="EMBL/GenBank/DDBJ databases">
        <title>Draft genome of Bugula neritina, a colonial animal packing powerful symbionts and potential medicines.</title>
        <authorList>
            <person name="Rayko M."/>
        </authorList>
    </citation>
    <scope>NUCLEOTIDE SEQUENCE [LARGE SCALE GENOMIC DNA]</scope>
    <source>
        <strain evidence="1">Kwan_BN1</strain>
    </source>
</reference>
<gene>
    <name evidence="1" type="ORF">EB796_010721</name>
</gene>
<proteinExistence type="predicted"/>
<keyword evidence="2" id="KW-1185">Reference proteome</keyword>
<comment type="caution">
    <text evidence="1">The sequence shown here is derived from an EMBL/GenBank/DDBJ whole genome shotgun (WGS) entry which is preliminary data.</text>
</comment>
<evidence type="ECO:0000313" key="1">
    <source>
        <dbReference type="EMBL" id="KAF6030973.1"/>
    </source>
</evidence>
<dbReference type="EMBL" id="VXIV02001649">
    <property type="protein sequence ID" value="KAF6030973.1"/>
    <property type="molecule type" value="Genomic_DNA"/>
</dbReference>
<protein>
    <submittedName>
        <fullName evidence="1">Uncharacterized protein</fullName>
    </submittedName>
</protein>
<evidence type="ECO:0000313" key="2">
    <source>
        <dbReference type="Proteomes" id="UP000593567"/>
    </source>
</evidence>
<dbReference type="Proteomes" id="UP000593567">
    <property type="component" value="Unassembled WGS sequence"/>
</dbReference>
<accession>A0A7J7JYF8</accession>
<name>A0A7J7JYF8_BUGNE</name>
<dbReference type="AlphaFoldDB" id="A0A7J7JYF8"/>
<dbReference type="OrthoDB" id="8195376at2759"/>
<dbReference type="Gene3D" id="4.10.60.10">
    <property type="entry name" value="Zinc finger, CCHC-type"/>
    <property type="match status" value="1"/>
</dbReference>